<reference evidence="2 3" key="1">
    <citation type="submission" date="2013-08" db="EMBL/GenBank/DDBJ databases">
        <title>The genome sequence of Knoellia subterranea.</title>
        <authorList>
            <person name="Zhu W."/>
            <person name="Wang G."/>
        </authorList>
    </citation>
    <scope>NUCLEOTIDE SEQUENCE [LARGE SCALE GENOMIC DNA]</scope>
    <source>
        <strain evidence="2 3">KCTC 19937</strain>
    </source>
</reference>
<dbReference type="Proteomes" id="UP000030011">
    <property type="component" value="Unassembled WGS sequence"/>
</dbReference>
<organism evidence="2 3">
    <name type="scientific">Knoellia subterranea KCTC 19937</name>
    <dbReference type="NCBI Taxonomy" id="1385521"/>
    <lineage>
        <taxon>Bacteria</taxon>
        <taxon>Bacillati</taxon>
        <taxon>Actinomycetota</taxon>
        <taxon>Actinomycetes</taxon>
        <taxon>Micrococcales</taxon>
        <taxon>Intrasporangiaceae</taxon>
        <taxon>Knoellia</taxon>
    </lineage>
</organism>
<accession>A0A0A0JHR6</accession>
<name>A0A0A0JHR6_9MICO</name>
<evidence type="ECO:0000313" key="2">
    <source>
        <dbReference type="EMBL" id="KGN36289.1"/>
    </source>
</evidence>
<evidence type="ECO:0000313" key="3">
    <source>
        <dbReference type="Proteomes" id="UP000030011"/>
    </source>
</evidence>
<dbReference type="EMBL" id="AVPK01000013">
    <property type="protein sequence ID" value="KGN36289.1"/>
    <property type="molecule type" value="Genomic_DNA"/>
</dbReference>
<comment type="caution">
    <text evidence="2">The sequence shown here is derived from an EMBL/GenBank/DDBJ whole genome shotgun (WGS) entry which is preliminary data.</text>
</comment>
<keyword evidence="3" id="KW-1185">Reference proteome</keyword>
<gene>
    <name evidence="2" type="ORF">N803_05240</name>
</gene>
<sequence length="49" mass="5577">MLVQDLHVRIIDAATGELLRELVLDPHRTYHGTGRPPGPHKKKDRTHNS</sequence>
<protein>
    <submittedName>
        <fullName evidence="2">Uncharacterized protein</fullName>
    </submittedName>
</protein>
<dbReference type="AlphaFoldDB" id="A0A0A0JHR6"/>
<feature type="region of interest" description="Disordered" evidence="1">
    <location>
        <begin position="26"/>
        <end position="49"/>
    </location>
</feature>
<proteinExistence type="predicted"/>
<evidence type="ECO:0000256" key="1">
    <source>
        <dbReference type="SAM" id="MobiDB-lite"/>
    </source>
</evidence>
<feature type="compositionally biased region" description="Basic residues" evidence="1">
    <location>
        <begin position="38"/>
        <end position="49"/>
    </location>
</feature>